<sequence length="79" mass="8293">MLSVSGTSRPGTLLSFLAVSYPPRTKGYVLLLDTRWGFLVALDGGLERRPDLKAGDSYSASPVDDYNPAGTSTGGSAEL</sequence>
<protein>
    <submittedName>
        <fullName evidence="2">WGS project CBMG000000000 data, contig CS5907-c000822</fullName>
    </submittedName>
</protein>
<feature type="compositionally biased region" description="Polar residues" evidence="1">
    <location>
        <begin position="69"/>
        <end position="79"/>
    </location>
</feature>
<evidence type="ECO:0000313" key="2">
    <source>
        <dbReference type="EMBL" id="CEG03417.1"/>
    </source>
</evidence>
<accession>A0A096PF29</accession>
<gene>
    <name evidence="2" type="ORF">BN851_0044980</name>
</gene>
<dbReference type="AlphaFoldDB" id="A0A096PF29"/>
<proteinExistence type="predicted"/>
<evidence type="ECO:0000256" key="1">
    <source>
        <dbReference type="SAM" id="MobiDB-lite"/>
    </source>
</evidence>
<comment type="caution">
    <text evidence="2">The sequence shown here is derived from an EMBL/GenBank/DDBJ whole genome shotgun (WGS) entry which is preliminary data.</text>
</comment>
<organism evidence="2">
    <name type="scientific">Fusarium acuminatum CS5907</name>
    <dbReference type="NCBI Taxonomy" id="1318461"/>
    <lineage>
        <taxon>Eukaryota</taxon>
        <taxon>Fungi</taxon>
        <taxon>Dikarya</taxon>
        <taxon>Ascomycota</taxon>
        <taxon>Pezizomycotina</taxon>
        <taxon>Sordariomycetes</taxon>
        <taxon>Hypocreomycetidae</taxon>
        <taxon>Hypocreales</taxon>
        <taxon>Nectriaceae</taxon>
        <taxon>Fusarium</taxon>
        <taxon>Fusarium tricinctum species complex</taxon>
    </lineage>
</organism>
<dbReference type="EMBL" id="CBMG010000820">
    <property type="protein sequence ID" value="CEG03417.1"/>
    <property type="molecule type" value="Genomic_DNA"/>
</dbReference>
<feature type="region of interest" description="Disordered" evidence="1">
    <location>
        <begin position="48"/>
        <end position="79"/>
    </location>
</feature>
<reference evidence="2" key="1">
    <citation type="submission" date="2013-05" db="EMBL/GenBank/DDBJ databases">
        <title>Draft genome sequences of six wheat associated Fusarium spp. isolates.</title>
        <authorList>
            <person name="Moolhuijzen P.M."/>
            <person name="Manners J.M."/>
            <person name="Wilcox S."/>
            <person name="Bellgard M.I."/>
            <person name="Gardiner D.M."/>
        </authorList>
    </citation>
    <scope>NUCLEOTIDE SEQUENCE</scope>
    <source>
        <strain evidence="2">CS5907</strain>
        <strain evidence="2">CS5907</strain>
    </source>
</reference>
<name>A0A096PF29_9HYPO</name>